<keyword evidence="2" id="KW-0472">Membrane</keyword>
<accession>A0A242K6D9</accession>
<protein>
    <recommendedName>
        <fullName evidence="3">HTH cro/C1-type domain-containing protein</fullName>
    </recommendedName>
</protein>
<organism evidence="4">
    <name type="scientific">Candidatus Enterococcus clewellii</name>
    <dbReference type="NCBI Taxonomy" id="1834193"/>
    <lineage>
        <taxon>Bacteria</taxon>
        <taxon>Bacillati</taxon>
        <taxon>Bacillota</taxon>
        <taxon>Bacilli</taxon>
        <taxon>Lactobacillales</taxon>
        <taxon>Enterococcaceae</taxon>
        <taxon>Enterococcus</taxon>
    </lineage>
</organism>
<dbReference type="OrthoDB" id="4427456at2"/>
<dbReference type="Gene3D" id="1.10.260.40">
    <property type="entry name" value="lambda repressor-like DNA-binding domains"/>
    <property type="match status" value="1"/>
</dbReference>
<evidence type="ECO:0000259" key="3">
    <source>
        <dbReference type="PROSITE" id="PS50943"/>
    </source>
</evidence>
<keyword evidence="1" id="KW-0238">DNA-binding</keyword>
<keyword evidence="2" id="KW-0812">Transmembrane</keyword>
<sequence>MSLGKQLKNRREQLGLTQQEVADQIHVSRQTISNWEVGRNYPDIPTIIQLSDYYEISLDELLKGDEHLMKKMNEDAELLRRIKKRKVLDGLLIGIIGLLFLLGVIDKINFTANWLPVILIAVLYILTVVRYFIIIPKDALNSGWHSPIVVPKTLGVGWAFNPRNPIGLFLYVVIFIAFLWLMVTSWSDRELFTGN</sequence>
<dbReference type="InterPro" id="IPR010982">
    <property type="entry name" value="Lambda_DNA-bd_dom_sf"/>
</dbReference>
<dbReference type="PANTHER" id="PTHR46558">
    <property type="entry name" value="TRACRIPTIONAL REGULATORY PROTEIN-RELATED-RELATED"/>
    <property type="match status" value="1"/>
</dbReference>
<feature type="domain" description="HTH cro/C1-type" evidence="3">
    <location>
        <begin position="7"/>
        <end position="61"/>
    </location>
</feature>
<dbReference type="Proteomes" id="UP000195141">
    <property type="component" value="Chromosome"/>
</dbReference>
<dbReference type="Pfam" id="PF01381">
    <property type="entry name" value="HTH_3"/>
    <property type="match status" value="1"/>
</dbReference>
<dbReference type="PROSITE" id="PS50943">
    <property type="entry name" value="HTH_CROC1"/>
    <property type="match status" value="1"/>
</dbReference>
<dbReference type="GO" id="GO:0003677">
    <property type="term" value="F:DNA binding"/>
    <property type="evidence" value="ECO:0007669"/>
    <property type="project" value="UniProtKB-KW"/>
</dbReference>
<evidence type="ECO:0000256" key="1">
    <source>
        <dbReference type="ARBA" id="ARBA00023125"/>
    </source>
</evidence>
<evidence type="ECO:0000313" key="5">
    <source>
        <dbReference type="EMBL" id="WYJ92193.1"/>
    </source>
</evidence>
<dbReference type="InterPro" id="IPR001387">
    <property type="entry name" value="Cro/C1-type_HTH"/>
</dbReference>
<evidence type="ECO:0000313" key="6">
    <source>
        <dbReference type="Proteomes" id="UP000195141"/>
    </source>
</evidence>
<gene>
    <name evidence="4" type="ORF">A5888_002095</name>
    <name evidence="5" type="ORF">A5888_003966</name>
</gene>
<dbReference type="SMART" id="SM00530">
    <property type="entry name" value="HTH_XRE"/>
    <property type="match status" value="1"/>
</dbReference>
<dbReference type="PANTHER" id="PTHR46558:SF15">
    <property type="entry name" value="HELIX-TURN-HELIX DOMAIN PROTEIN"/>
    <property type="match status" value="1"/>
</dbReference>
<reference evidence="4" key="1">
    <citation type="submission" date="2017-05" db="EMBL/GenBank/DDBJ databases">
        <title>The Genome Sequence of Enterococcus sp. 9E7_DIV0242.</title>
        <authorList>
            <consortium name="The Broad Institute Genomics Platform"/>
            <consortium name="The Broad Institute Genomic Center for Infectious Diseases"/>
            <person name="Earl A."/>
            <person name="Manson A."/>
            <person name="Schwartman J."/>
            <person name="Gilmore M."/>
            <person name="Abouelleil A."/>
            <person name="Cao P."/>
            <person name="Chapman S."/>
            <person name="Cusick C."/>
            <person name="Shea T."/>
            <person name="Young S."/>
            <person name="Neafsey D."/>
            <person name="Nusbaum C."/>
            <person name="Birren B."/>
        </authorList>
    </citation>
    <scope>NUCLEOTIDE SEQUENCE [LARGE SCALE GENOMIC DNA]</scope>
    <source>
        <strain evidence="4">9E7_DIV0242</strain>
    </source>
</reference>
<dbReference type="CDD" id="cd00093">
    <property type="entry name" value="HTH_XRE"/>
    <property type="match status" value="1"/>
</dbReference>
<evidence type="ECO:0000313" key="4">
    <source>
        <dbReference type="EMBL" id="OTP15881.1"/>
    </source>
</evidence>
<dbReference type="EMBL" id="CP147247">
    <property type="protein sequence ID" value="WYJ92193.1"/>
    <property type="molecule type" value="Genomic_DNA"/>
</dbReference>
<feature type="transmembrane region" description="Helical" evidence="2">
    <location>
        <begin position="111"/>
        <end position="133"/>
    </location>
</feature>
<dbReference type="SUPFAM" id="SSF47413">
    <property type="entry name" value="lambda repressor-like DNA-binding domains"/>
    <property type="match status" value="1"/>
</dbReference>
<reference evidence="5" key="2">
    <citation type="submission" date="2017-05" db="EMBL/GenBank/DDBJ databases">
        <authorList>
            <consortium name="The Broad Institute Genomics Platform"/>
            <consortium name="The Broad Institute Genomic Center for Infectious Diseases"/>
            <person name="Earl A."/>
            <person name="Manson A."/>
            <person name="Schwartman J."/>
            <person name="Gilmore M."/>
            <person name="Abouelleil A."/>
            <person name="Cao P."/>
            <person name="Chapman S."/>
            <person name="Cusick C."/>
            <person name="Shea T."/>
            <person name="Young S."/>
            <person name="Neafsey D."/>
            <person name="Nusbaum C."/>
            <person name="Birren B."/>
        </authorList>
    </citation>
    <scope>NUCLEOTIDE SEQUENCE</scope>
    <source>
        <strain evidence="5">9E7_DIV0242</strain>
    </source>
</reference>
<dbReference type="RefSeq" id="WP_086349163.1">
    <property type="nucleotide sequence ID" value="NZ_CP147247.1"/>
</dbReference>
<proteinExistence type="predicted"/>
<dbReference type="EMBL" id="NGMM01000003">
    <property type="protein sequence ID" value="OTP15881.1"/>
    <property type="molecule type" value="Genomic_DNA"/>
</dbReference>
<name>A0A242K6D9_9ENTE</name>
<feature type="transmembrane region" description="Helical" evidence="2">
    <location>
        <begin position="87"/>
        <end position="105"/>
    </location>
</feature>
<dbReference type="AlphaFoldDB" id="A0A242K6D9"/>
<reference evidence="5" key="3">
    <citation type="submission" date="2024-03" db="EMBL/GenBank/DDBJ databases">
        <title>The Genome Sequence of Enterococcus sp. DIV0242b.</title>
        <authorList>
            <consortium name="The Broad Institute Genomics Platform"/>
            <consortium name="The Broad Institute Microbial Omics Core"/>
            <consortium name="The Broad Institute Genomic Center for Infectious Diseases"/>
            <person name="Earl A."/>
            <person name="Manson A."/>
            <person name="Gilmore M."/>
            <person name="Schwartman J."/>
            <person name="Shea T."/>
            <person name="Abouelleil A."/>
            <person name="Cao P."/>
            <person name="Chapman S."/>
            <person name="Cusick C."/>
            <person name="Young S."/>
            <person name="Neafsey D."/>
            <person name="Nusbaum C."/>
            <person name="Birren B."/>
        </authorList>
    </citation>
    <scope>NUCLEOTIDE SEQUENCE</scope>
    <source>
        <strain evidence="5">9E7_DIV0242</strain>
    </source>
</reference>
<evidence type="ECO:0000256" key="2">
    <source>
        <dbReference type="SAM" id="Phobius"/>
    </source>
</evidence>
<feature type="transmembrane region" description="Helical" evidence="2">
    <location>
        <begin position="168"/>
        <end position="187"/>
    </location>
</feature>
<keyword evidence="2" id="KW-1133">Transmembrane helix</keyword>
<keyword evidence="6" id="KW-1185">Reference proteome</keyword>